<proteinExistence type="predicted"/>
<evidence type="ECO:0000313" key="2">
    <source>
        <dbReference type="EMBL" id="KAK7324743.1"/>
    </source>
</evidence>
<dbReference type="EMBL" id="JAYMYQ010000006">
    <property type="protein sequence ID" value="KAK7324743.1"/>
    <property type="molecule type" value="Genomic_DNA"/>
</dbReference>
<evidence type="ECO:0000313" key="3">
    <source>
        <dbReference type="Proteomes" id="UP001367508"/>
    </source>
</evidence>
<reference evidence="2 3" key="1">
    <citation type="submission" date="2024-01" db="EMBL/GenBank/DDBJ databases">
        <title>The genomes of 5 underutilized Papilionoideae crops provide insights into root nodulation and disease resistanc.</title>
        <authorList>
            <person name="Jiang F."/>
        </authorList>
    </citation>
    <scope>NUCLEOTIDE SEQUENCE [LARGE SCALE GENOMIC DNA]</scope>
    <source>
        <strain evidence="2">LVBAO_FW01</strain>
        <tissue evidence="2">Leaves</tissue>
    </source>
</reference>
<keyword evidence="1" id="KW-0732">Signal</keyword>
<dbReference type="Proteomes" id="UP001367508">
    <property type="component" value="Unassembled WGS sequence"/>
</dbReference>
<name>A0AAN9L0G0_CANGL</name>
<accession>A0AAN9L0G0</accession>
<sequence>MPLITGVSGVLLVSLKSGVLVCPTEDDSELNVSYNANLVKDQKMVLTSSIQSMPYIFASREYKCVHVDSELAMAEADKVEDDEDLRKKLWLMIAKHVVEQEKGTICSSLEDYNKQIEQLKEEMNDATVVLSTSEMISSLSQRCTIIDRDEECESPFELFNDFGFLDIRGLTVAFGNPLATKNESIVSTNVVEPCLHAVKLLSPPQTRSLFIACMTFQIESIRNMLQAEYILDLQKQLTLMSSEEKRESNGTLSSEDSIPSMTTVKNWFVQNLLSCARRHVSGRSLGYIILGILINFGSSSSTLESEKNPSSAVQTCTNLQDQKPKLSVSALTLKPSHPI</sequence>
<evidence type="ECO:0000256" key="1">
    <source>
        <dbReference type="SAM" id="SignalP"/>
    </source>
</evidence>
<gene>
    <name evidence="2" type="ORF">VNO77_28552</name>
</gene>
<comment type="caution">
    <text evidence="2">The sequence shown here is derived from an EMBL/GenBank/DDBJ whole genome shotgun (WGS) entry which is preliminary data.</text>
</comment>
<feature type="chain" id="PRO_5042857690" evidence="1">
    <location>
        <begin position="19"/>
        <end position="339"/>
    </location>
</feature>
<dbReference type="AlphaFoldDB" id="A0AAN9L0G0"/>
<protein>
    <submittedName>
        <fullName evidence="2">Uncharacterized protein</fullName>
    </submittedName>
</protein>
<organism evidence="2 3">
    <name type="scientific">Canavalia gladiata</name>
    <name type="common">Sword bean</name>
    <name type="synonym">Dolichos gladiatus</name>
    <dbReference type="NCBI Taxonomy" id="3824"/>
    <lineage>
        <taxon>Eukaryota</taxon>
        <taxon>Viridiplantae</taxon>
        <taxon>Streptophyta</taxon>
        <taxon>Embryophyta</taxon>
        <taxon>Tracheophyta</taxon>
        <taxon>Spermatophyta</taxon>
        <taxon>Magnoliopsida</taxon>
        <taxon>eudicotyledons</taxon>
        <taxon>Gunneridae</taxon>
        <taxon>Pentapetalae</taxon>
        <taxon>rosids</taxon>
        <taxon>fabids</taxon>
        <taxon>Fabales</taxon>
        <taxon>Fabaceae</taxon>
        <taxon>Papilionoideae</taxon>
        <taxon>50 kb inversion clade</taxon>
        <taxon>NPAAA clade</taxon>
        <taxon>indigoferoid/millettioid clade</taxon>
        <taxon>Phaseoleae</taxon>
        <taxon>Canavalia</taxon>
    </lineage>
</organism>
<keyword evidence="3" id="KW-1185">Reference proteome</keyword>
<feature type="signal peptide" evidence="1">
    <location>
        <begin position="1"/>
        <end position="18"/>
    </location>
</feature>